<feature type="binding site" evidence="1">
    <location>
        <position position="65"/>
    </location>
    <ligand>
        <name>Mg(2+)</name>
        <dbReference type="ChEBI" id="CHEBI:18420"/>
        <label>1</label>
    </ligand>
</feature>
<dbReference type="GO" id="GO:0009228">
    <property type="term" value="P:thiamine biosynthetic process"/>
    <property type="evidence" value="ECO:0007669"/>
    <property type="project" value="UniProtKB-KW"/>
</dbReference>
<keyword evidence="1" id="KW-0479">Metal-binding</keyword>
<dbReference type="SUPFAM" id="SSF55326">
    <property type="entry name" value="PurM N-terminal domain-like"/>
    <property type="match status" value="1"/>
</dbReference>
<feature type="region of interest" description="Disordered" evidence="2">
    <location>
        <begin position="204"/>
        <end position="240"/>
    </location>
</feature>
<feature type="binding site" evidence="1">
    <location>
        <position position="50"/>
    </location>
    <ligand>
        <name>Mg(2+)</name>
        <dbReference type="ChEBI" id="CHEBI:18420"/>
        <label>4</label>
    </ligand>
</feature>
<dbReference type="GO" id="GO:0000287">
    <property type="term" value="F:magnesium ion binding"/>
    <property type="evidence" value="ECO:0007669"/>
    <property type="project" value="UniProtKB-UniRule"/>
</dbReference>
<dbReference type="InterPro" id="IPR036921">
    <property type="entry name" value="PurM-like_N_sf"/>
</dbReference>
<feature type="binding site" evidence="1">
    <location>
        <position position="384"/>
    </location>
    <ligand>
        <name>substrate</name>
    </ligand>
</feature>
<dbReference type="GO" id="GO:0009229">
    <property type="term" value="P:thiamine diphosphate biosynthetic process"/>
    <property type="evidence" value="ECO:0007669"/>
    <property type="project" value="UniProtKB-UniRule"/>
</dbReference>
<protein>
    <recommendedName>
        <fullName evidence="1">Thiamine-monophosphate kinase</fullName>
        <shortName evidence="1">TMP kinase</shortName>
        <shortName evidence="1">Thiamine-phosphate kinase</shortName>
        <ecNumber evidence="1">2.7.4.16</ecNumber>
    </recommendedName>
</protein>
<dbReference type="EC" id="2.7.4.16" evidence="1"/>
<feature type="domain" description="PurM-like N-terminal" evidence="3">
    <location>
        <begin position="48"/>
        <end position="160"/>
    </location>
</feature>
<dbReference type="GO" id="GO:0005524">
    <property type="term" value="F:ATP binding"/>
    <property type="evidence" value="ECO:0007669"/>
    <property type="project" value="UniProtKB-UniRule"/>
</dbReference>
<comment type="similarity">
    <text evidence="1">Belongs to the thiamine-monophosphate kinase family.</text>
</comment>
<feature type="binding site" evidence="1">
    <location>
        <position position="50"/>
    </location>
    <ligand>
        <name>Mg(2+)</name>
        <dbReference type="ChEBI" id="CHEBI:18420"/>
        <label>3</label>
    </ligand>
</feature>
<feature type="binding site" evidence="1">
    <location>
        <position position="95"/>
    </location>
    <ligand>
        <name>Mg(2+)</name>
        <dbReference type="ChEBI" id="CHEBI:18420"/>
        <label>4</label>
    </ligand>
</feature>
<keyword evidence="1" id="KW-0547">Nucleotide-binding</keyword>
<feature type="binding site" evidence="1">
    <location>
        <position position="145"/>
    </location>
    <ligand>
        <name>Mg(2+)</name>
        <dbReference type="ChEBI" id="CHEBI:18420"/>
        <label>1</label>
    </ligand>
</feature>
<dbReference type="PANTHER" id="PTHR30270">
    <property type="entry name" value="THIAMINE-MONOPHOSPHATE KINASE"/>
    <property type="match status" value="1"/>
</dbReference>
<feature type="binding site" evidence="1">
    <location>
        <begin position="144"/>
        <end position="145"/>
    </location>
    <ligand>
        <name>ATP</name>
        <dbReference type="ChEBI" id="CHEBI:30616"/>
    </ligand>
</feature>
<evidence type="ECO:0000256" key="1">
    <source>
        <dbReference type="HAMAP-Rule" id="MF_02128"/>
    </source>
</evidence>
<evidence type="ECO:0000313" key="5">
    <source>
        <dbReference type="Proteomes" id="UP000256486"/>
    </source>
</evidence>
<evidence type="ECO:0000313" key="4">
    <source>
        <dbReference type="EMBL" id="RFA11095.1"/>
    </source>
</evidence>
<comment type="function">
    <text evidence="1">Catalyzes the ATP-dependent phosphorylation of thiamine-monophosphate (TMP) to form thiamine-pyrophosphate (TPP), the active form of vitamin B1.</text>
</comment>
<feature type="binding site" evidence="1">
    <location>
        <position position="283"/>
    </location>
    <ligand>
        <name>Mg(2+)</name>
        <dbReference type="ChEBI" id="CHEBI:18420"/>
        <label>3</label>
    </ligand>
</feature>
<dbReference type="OrthoDB" id="9802811at2"/>
<dbReference type="InterPro" id="IPR006283">
    <property type="entry name" value="ThiL-like"/>
</dbReference>
<feature type="binding site" evidence="1">
    <location>
        <position position="337"/>
    </location>
    <ligand>
        <name>substrate</name>
    </ligand>
</feature>
<feature type="binding site" evidence="1">
    <location>
        <position position="285"/>
    </location>
    <ligand>
        <name>ATP</name>
        <dbReference type="ChEBI" id="CHEBI:30616"/>
    </ligand>
</feature>
<dbReference type="EMBL" id="NBWZ01000001">
    <property type="protein sequence ID" value="RFA11095.1"/>
    <property type="molecule type" value="Genomic_DNA"/>
</dbReference>
<dbReference type="InterPro" id="IPR036676">
    <property type="entry name" value="PurM-like_C_sf"/>
</dbReference>
<sequence>MGPATGAADTGAADTRAADTLAVVGEVAALARIFPRLPNADAALIGPGDDAAVVAAPDGRFVVTTDTMIHGPDFRLAWSTPHDLGWKAAVTNLSDVAAMGATPSALVVAIAAPLDTPVALLEGIADGLRDACAAMSPGTGVVGGDLSVSNTLVLAVTAFGDLGGRSPVLRSGARPGDRVAVAGALGLAGAGIARLFAAAQSDQGTAETEPVAEQPVAKRPVADQPVAEQPVVERPGGARHPDAALGRAVRAAHPAIVEAQLAPVSPLGAGRSAAEAGATAMLDVSDGLVLDAGRIALSSGCSLELFHDAIEAEGRALRELDSTIGAEAEDFVLCGGEDHALLATFPPGAELPAEFRVIGEVRAGQDGHPLVTIGGRPYVRPGGWDPFDDWNGAVG</sequence>
<dbReference type="PANTHER" id="PTHR30270:SF0">
    <property type="entry name" value="THIAMINE-MONOPHOSPHATE KINASE"/>
    <property type="match status" value="1"/>
</dbReference>
<accession>A0A3E0VN42</accession>
<comment type="caution">
    <text evidence="1">Lacks conserved residue(s) required for the propagation of feature annotation.</text>
</comment>
<keyword evidence="1" id="KW-0784">Thiamine biosynthesis</keyword>
<dbReference type="UniPathway" id="UPA00060">
    <property type="reaction ID" value="UER00142"/>
</dbReference>
<dbReference type="AlphaFoldDB" id="A0A3E0VN42"/>
<feature type="binding site" evidence="1">
    <location>
        <position position="66"/>
    </location>
    <ligand>
        <name>Mg(2+)</name>
        <dbReference type="ChEBI" id="CHEBI:18420"/>
        <label>2</label>
    </ligand>
</feature>
<feature type="binding site" evidence="1">
    <location>
        <position position="286"/>
    </location>
    <ligand>
        <name>Mg(2+)</name>
        <dbReference type="ChEBI" id="CHEBI:18420"/>
        <label>5</label>
    </ligand>
</feature>
<comment type="pathway">
    <text evidence="1">Cofactor biosynthesis; thiamine diphosphate biosynthesis; thiamine diphosphate from thiamine phosphate: step 1/1.</text>
</comment>
<name>A0A3E0VN42_9MICO</name>
<proteinExistence type="inferred from homology"/>
<dbReference type="HAMAP" id="MF_02128">
    <property type="entry name" value="TMP_kinase"/>
    <property type="match status" value="1"/>
</dbReference>
<feature type="binding site" evidence="1">
    <location>
        <position position="95"/>
    </location>
    <ligand>
        <name>Mg(2+)</name>
        <dbReference type="ChEBI" id="CHEBI:18420"/>
        <label>3</label>
    </ligand>
</feature>
<keyword evidence="1" id="KW-0460">Magnesium</keyword>
<organism evidence="4 5">
    <name type="scientific">Subtercola boreus</name>
    <dbReference type="NCBI Taxonomy" id="120213"/>
    <lineage>
        <taxon>Bacteria</taxon>
        <taxon>Bacillati</taxon>
        <taxon>Actinomycetota</taxon>
        <taxon>Actinomycetes</taxon>
        <taxon>Micrococcales</taxon>
        <taxon>Microbacteriaceae</taxon>
        <taxon>Subtercola</taxon>
    </lineage>
</organism>
<keyword evidence="5" id="KW-1185">Reference proteome</keyword>
<comment type="caution">
    <text evidence="4">The sequence shown here is derived from an EMBL/GenBank/DDBJ whole genome shotgun (WGS) entry which is preliminary data.</text>
</comment>
<feature type="binding site" evidence="1">
    <location>
        <position position="170"/>
    </location>
    <ligand>
        <name>ATP</name>
        <dbReference type="ChEBI" id="CHEBI:30616"/>
    </ligand>
</feature>
<dbReference type="CDD" id="cd02194">
    <property type="entry name" value="ThiL"/>
    <property type="match status" value="1"/>
</dbReference>
<feature type="binding site" evidence="1">
    <location>
        <position position="95"/>
    </location>
    <ligand>
        <name>Mg(2+)</name>
        <dbReference type="ChEBI" id="CHEBI:18420"/>
        <label>2</label>
    </ligand>
</feature>
<dbReference type="Gene3D" id="3.30.1330.10">
    <property type="entry name" value="PurM-like, N-terminal domain"/>
    <property type="match status" value="1"/>
</dbReference>
<comment type="miscellaneous">
    <text evidence="1">Reaction mechanism of ThiL seems to utilize a direct, inline transfer of the gamma-phosphate of ATP to TMP rather than a phosphorylated enzyme intermediate.</text>
</comment>
<feature type="binding site" evidence="1">
    <location>
        <position position="64"/>
    </location>
    <ligand>
        <name>Mg(2+)</name>
        <dbReference type="ChEBI" id="CHEBI:18420"/>
        <label>4</label>
    </ligand>
</feature>
<evidence type="ECO:0000256" key="2">
    <source>
        <dbReference type="SAM" id="MobiDB-lite"/>
    </source>
</evidence>
<feature type="binding site" evidence="1">
    <location>
        <position position="66"/>
    </location>
    <ligand>
        <name>Mg(2+)</name>
        <dbReference type="ChEBI" id="CHEBI:18420"/>
        <label>1</label>
    </ligand>
</feature>
<keyword evidence="1 4" id="KW-0418">Kinase</keyword>
<comment type="catalytic activity">
    <reaction evidence="1">
        <text>thiamine phosphate + ATP = thiamine diphosphate + ADP</text>
        <dbReference type="Rhea" id="RHEA:15913"/>
        <dbReference type="ChEBI" id="CHEBI:30616"/>
        <dbReference type="ChEBI" id="CHEBI:37575"/>
        <dbReference type="ChEBI" id="CHEBI:58937"/>
        <dbReference type="ChEBI" id="CHEBI:456216"/>
        <dbReference type="EC" id="2.7.4.16"/>
    </reaction>
</comment>
<dbReference type="Gene3D" id="3.90.650.10">
    <property type="entry name" value="PurM-like C-terminal domain"/>
    <property type="match status" value="1"/>
</dbReference>
<dbReference type="GO" id="GO:0009030">
    <property type="term" value="F:thiamine-phosphate kinase activity"/>
    <property type="evidence" value="ECO:0007669"/>
    <property type="project" value="UniProtKB-UniRule"/>
</dbReference>
<dbReference type="SUPFAM" id="SSF56042">
    <property type="entry name" value="PurM C-terminal domain-like"/>
    <property type="match status" value="1"/>
</dbReference>
<feature type="binding site" evidence="1">
    <location>
        <position position="73"/>
    </location>
    <ligand>
        <name>substrate</name>
    </ligand>
</feature>
<dbReference type="Pfam" id="PF00586">
    <property type="entry name" value="AIRS"/>
    <property type="match status" value="1"/>
</dbReference>
<keyword evidence="1" id="KW-0808">Transferase</keyword>
<dbReference type="InterPro" id="IPR016188">
    <property type="entry name" value="PurM-like_N"/>
</dbReference>
<reference evidence="4 5" key="1">
    <citation type="submission" date="2017-04" db="EMBL/GenBank/DDBJ databases">
        <title>Comparative genome analysis of Subtercola boreus.</title>
        <authorList>
            <person name="Cho Y.-J."/>
            <person name="Cho A."/>
            <person name="Kim O.-S."/>
            <person name="Lee J.-I."/>
        </authorList>
    </citation>
    <scope>NUCLEOTIDE SEQUENCE [LARGE SCALE GENOMIC DNA]</scope>
    <source>
        <strain evidence="4 5">K300</strain>
    </source>
</reference>
<evidence type="ECO:0000259" key="3">
    <source>
        <dbReference type="Pfam" id="PF00586"/>
    </source>
</evidence>
<gene>
    <name evidence="1" type="primary">thiL</name>
    <name evidence="4" type="ORF">B7R54_04950</name>
</gene>
<dbReference type="Proteomes" id="UP000256486">
    <property type="component" value="Unassembled WGS sequence"/>
</dbReference>
<keyword evidence="1" id="KW-0067">ATP-binding</keyword>